<proteinExistence type="predicted"/>
<reference evidence="2" key="1">
    <citation type="submission" date="2021-02" db="EMBL/GenBank/DDBJ databases">
        <title>Infant gut strain persistence is associated with maternal origin, phylogeny, and functional potential including surface adhesion and iron acquisition.</title>
        <authorList>
            <person name="Lou Y.C."/>
        </authorList>
    </citation>
    <scope>NUCLEOTIDE SEQUENCE</scope>
    <source>
        <strain evidence="2">L3_108_031G1_dasL3_108_031G1_concoct_20</strain>
    </source>
</reference>
<organism evidence="2 3">
    <name type="scientific">Veillonella parvula</name>
    <name type="common">Staphylococcus parvulus</name>
    <dbReference type="NCBI Taxonomy" id="29466"/>
    <lineage>
        <taxon>Bacteria</taxon>
        <taxon>Bacillati</taxon>
        <taxon>Bacillota</taxon>
        <taxon>Negativicutes</taxon>
        <taxon>Veillonellales</taxon>
        <taxon>Veillonellaceae</taxon>
        <taxon>Veillonella</taxon>
    </lineage>
</organism>
<feature type="coiled-coil region" evidence="1">
    <location>
        <begin position="166"/>
        <end position="200"/>
    </location>
</feature>
<name>A0A943A4D0_VEIPA</name>
<gene>
    <name evidence="2" type="ORF">KHZ90_09915</name>
</gene>
<dbReference type="Proteomes" id="UP000778864">
    <property type="component" value="Unassembled WGS sequence"/>
</dbReference>
<comment type="caution">
    <text evidence="2">The sequence shown here is derived from an EMBL/GenBank/DDBJ whole genome shotgun (WGS) entry which is preliminary data.</text>
</comment>
<evidence type="ECO:0000256" key="1">
    <source>
        <dbReference type="SAM" id="Coils"/>
    </source>
</evidence>
<sequence length="206" mass="24702">MDLRRLVRSEEKEIKSIVYIDGKNNINVEYVNFDNIKNNFKDFVVVYKPNKKQREIVREYLAKYMGSSKENLSKLANNNEFIFILFKELTDLFSDKFDIKTNKEDMETWKSIMNNPSDLFLVVNQEIDQISNEILITYIKNIQELNRFPKEIRKDIVTNMVEIQKQNKLKQEEAKLKIERDKAKKEYEYMIKKVKEYEEKYGGIVG</sequence>
<dbReference type="EMBL" id="JAGZMU010000008">
    <property type="protein sequence ID" value="MBS4894072.1"/>
    <property type="molecule type" value="Genomic_DNA"/>
</dbReference>
<evidence type="ECO:0000313" key="3">
    <source>
        <dbReference type="Proteomes" id="UP000778864"/>
    </source>
</evidence>
<dbReference type="RefSeq" id="WP_278468559.1">
    <property type="nucleotide sequence ID" value="NZ_JAGZMU010000008.1"/>
</dbReference>
<keyword evidence="1" id="KW-0175">Coiled coil</keyword>
<dbReference type="AlphaFoldDB" id="A0A943A4D0"/>
<accession>A0A943A4D0</accession>
<evidence type="ECO:0000313" key="2">
    <source>
        <dbReference type="EMBL" id="MBS4894072.1"/>
    </source>
</evidence>
<protein>
    <submittedName>
        <fullName evidence="2">Uncharacterized protein</fullName>
    </submittedName>
</protein>